<reference evidence="2" key="1">
    <citation type="journal article" date="2019" name="Sci. Rep.">
        <title>Draft genome of Tanacetum cinerariifolium, the natural source of mosquito coil.</title>
        <authorList>
            <person name="Yamashiro T."/>
            <person name="Shiraishi A."/>
            <person name="Satake H."/>
            <person name="Nakayama K."/>
        </authorList>
    </citation>
    <scope>NUCLEOTIDE SEQUENCE</scope>
</reference>
<organism evidence="2">
    <name type="scientific">Tanacetum cinerariifolium</name>
    <name type="common">Dalmatian daisy</name>
    <name type="synonym">Chrysanthemum cinerariifolium</name>
    <dbReference type="NCBI Taxonomy" id="118510"/>
    <lineage>
        <taxon>Eukaryota</taxon>
        <taxon>Viridiplantae</taxon>
        <taxon>Streptophyta</taxon>
        <taxon>Embryophyta</taxon>
        <taxon>Tracheophyta</taxon>
        <taxon>Spermatophyta</taxon>
        <taxon>Magnoliopsida</taxon>
        <taxon>eudicotyledons</taxon>
        <taxon>Gunneridae</taxon>
        <taxon>Pentapetalae</taxon>
        <taxon>asterids</taxon>
        <taxon>campanulids</taxon>
        <taxon>Asterales</taxon>
        <taxon>Asteraceae</taxon>
        <taxon>Asteroideae</taxon>
        <taxon>Anthemideae</taxon>
        <taxon>Anthemidinae</taxon>
        <taxon>Tanacetum</taxon>
    </lineage>
</organism>
<proteinExistence type="predicted"/>
<name>A0A699XSF8_TANCI</name>
<dbReference type="EMBL" id="BKCJ011883605">
    <property type="protein sequence ID" value="GFD60866.1"/>
    <property type="molecule type" value="Genomic_DNA"/>
</dbReference>
<feature type="region of interest" description="Disordered" evidence="1">
    <location>
        <begin position="1"/>
        <end position="60"/>
    </location>
</feature>
<comment type="caution">
    <text evidence="2">The sequence shown here is derived from an EMBL/GenBank/DDBJ whole genome shotgun (WGS) entry which is preliminary data.</text>
</comment>
<sequence length="60" mass="6005">GPSSALEPLVHGASDSCAAVSRDRQRRAATSADAVGQQSRVLDRHSAAGHVGPAVVSVQG</sequence>
<evidence type="ECO:0000313" key="2">
    <source>
        <dbReference type="EMBL" id="GFD60866.1"/>
    </source>
</evidence>
<accession>A0A699XSF8</accession>
<dbReference type="AlphaFoldDB" id="A0A699XSF8"/>
<protein>
    <submittedName>
        <fullName evidence="2">Uncharacterized protein</fullName>
    </submittedName>
</protein>
<evidence type="ECO:0000256" key="1">
    <source>
        <dbReference type="SAM" id="MobiDB-lite"/>
    </source>
</evidence>
<feature type="non-terminal residue" evidence="2">
    <location>
        <position position="1"/>
    </location>
</feature>
<gene>
    <name evidence="2" type="ORF">Tci_932835</name>
</gene>